<dbReference type="GO" id="GO:0005777">
    <property type="term" value="C:peroxisome"/>
    <property type="evidence" value="ECO:0007669"/>
    <property type="project" value="UniProtKB-ARBA"/>
</dbReference>
<dbReference type="InterPro" id="IPR008775">
    <property type="entry name" value="Phytyl_CoA_dOase-like"/>
</dbReference>
<evidence type="ECO:0000256" key="2">
    <source>
        <dbReference type="ARBA" id="ARBA00001962"/>
    </source>
</evidence>
<dbReference type="Proteomes" id="UP000663848">
    <property type="component" value="Unassembled WGS sequence"/>
</dbReference>
<accession>A0A820MKG7</accession>
<evidence type="ECO:0000256" key="10">
    <source>
        <dbReference type="ARBA" id="ARBA00034809"/>
    </source>
</evidence>
<evidence type="ECO:0000256" key="11">
    <source>
        <dbReference type="ARBA" id="ARBA00034921"/>
    </source>
</evidence>
<dbReference type="GO" id="GO:0046872">
    <property type="term" value="F:metal ion binding"/>
    <property type="evidence" value="ECO:0007669"/>
    <property type="project" value="UniProtKB-KW"/>
</dbReference>
<comment type="similarity">
    <text evidence="4">Belongs to the PhyH family.</text>
</comment>
<dbReference type="Proteomes" id="UP000663873">
    <property type="component" value="Unassembled WGS sequence"/>
</dbReference>
<dbReference type="AlphaFoldDB" id="A0A820MKG7"/>
<dbReference type="EMBL" id="CAJOBR010001282">
    <property type="protein sequence ID" value="CAF4594594.1"/>
    <property type="molecule type" value="Genomic_DNA"/>
</dbReference>
<evidence type="ECO:0000256" key="8">
    <source>
        <dbReference type="ARBA" id="ARBA00023002"/>
    </source>
</evidence>
<comment type="pathway">
    <text evidence="3">Lipid metabolism; fatty acid metabolism.</text>
</comment>
<evidence type="ECO:0000313" key="13">
    <source>
        <dbReference type="EMBL" id="CAF4376795.1"/>
    </source>
</evidence>
<keyword evidence="9" id="KW-0408">Iron</keyword>
<evidence type="ECO:0000313" key="16">
    <source>
        <dbReference type="Proteomes" id="UP000663851"/>
    </source>
</evidence>
<dbReference type="InterPro" id="IPR047128">
    <property type="entry name" value="PhyH"/>
</dbReference>
<keyword evidence="5" id="KW-0479">Metal-binding</keyword>
<evidence type="ECO:0000256" key="9">
    <source>
        <dbReference type="ARBA" id="ARBA00023004"/>
    </source>
</evidence>
<keyword evidence="17" id="KW-1185">Reference proteome</keyword>
<dbReference type="GO" id="GO:0031418">
    <property type="term" value="F:L-ascorbic acid binding"/>
    <property type="evidence" value="ECO:0007669"/>
    <property type="project" value="UniProtKB-KW"/>
</dbReference>
<sequence>MISFIPNTIQRIYLVLTLDLKKSPSRLQIEILSGQGTFIMTTLQSSLSFYIYATSGGTLFRHTLQELFRLKLWKKYSKAEQQPEYRFTLENGILTKEQRDFYEKNGFIVIRNLVSLEALDRFRKRFQDVCTGKVDTFGMTIMKDVAIAKSEFADGEKAITKIQDFTLDDELFQYCCLPEVVKYVENFTGPNVMAMHTMLINKPPDPGTQTSRHPLHQDLYYFPFRPADRIVCAWTAMEHIHRGNGCLVVLPGTHKGELQPHGYPEWEGGVNKMYHGIQKFDPNGERIHLEMWTGDTVFFHPVLIHGSGTNRTDGFRKAISCHYAGSECEYVECGDIQDLISKEVTAIFKKRTGIQEARFEDIWRVKSRLVKGERINL</sequence>
<comment type="cofactor">
    <cofactor evidence="2">
        <name>Fe cation</name>
        <dbReference type="ChEBI" id="CHEBI:24875"/>
    </cofactor>
</comment>
<dbReference type="PANTHER" id="PTHR21308:SF1">
    <property type="entry name" value="PHYTANOYL-COA DIOXYGENASE, PEROXISOMAL"/>
    <property type="match status" value="1"/>
</dbReference>
<evidence type="ECO:0000313" key="15">
    <source>
        <dbReference type="EMBL" id="CAF4594594.1"/>
    </source>
</evidence>
<dbReference type="PANTHER" id="PTHR21308">
    <property type="entry name" value="PHYTANOYL-COA ALPHA-HYDROXYLASE"/>
    <property type="match status" value="1"/>
</dbReference>
<evidence type="ECO:0000256" key="3">
    <source>
        <dbReference type="ARBA" id="ARBA00004872"/>
    </source>
</evidence>
<proteinExistence type="inferred from homology"/>
<dbReference type="EMBL" id="CAJOBP010002842">
    <property type="protein sequence ID" value="CAF4377153.1"/>
    <property type="molecule type" value="Genomic_DNA"/>
</dbReference>
<reference evidence="13" key="1">
    <citation type="submission" date="2021-02" db="EMBL/GenBank/DDBJ databases">
        <authorList>
            <person name="Nowell W R."/>
        </authorList>
    </citation>
    <scope>NUCLEOTIDE SEQUENCE</scope>
</reference>
<evidence type="ECO:0000256" key="7">
    <source>
        <dbReference type="ARBA" id="ARBA00022964"/>
    </source>
</evidence>
<comment type="cofactor">
    <cofactor evidence="1">
        <name>L-ascorbate</name>
        <dbReference type="ChEBI" id="CHEBI:38290"/>
    </cofactor>
</comment>
<comment type="caution">
    <text evidence="13">The sequence shown here is derived from an EMBL/GenBank/DDBJ whole genome shotgun (WGS) entry which is preliminary data.</text>
</comment>
<evidence type="ECO:0000256" key="1">
    <source>
        <dbReference type="ARBA" id="ARBA00001961"/>
    </source>
</evidence>
<protein>
    <recommendedName>
        <fullName evidence="10">phytanoyl-CoA dioxygenase</fullName>
        <ecNumber evidence="10">1.14.11.18</ecNumber>
    </recommendedName>
    <alternativeName>
        <fullName evidence="11">Phytanic acid oxidase</fullName>
    </alternativeName>
    <alternativeName>
        <fullName evidence="12">Phytanoyl-CoA alpha-hydroxylase</fullName>
    </alternativeName>
</protein>
<dbReference type="Pfam" id="PF05721">
    <property type="entry name" value="PhyH"/>
    <property type="match status" value="1"/>
</dbReference>
<keyword evidence="7" id="KW-0223">Dioxygenase</keyword>
<name>A0A820MKG7_9BILA</name>
<keyword evidence="6" id="KW-0847">Vitamin C</keyword>
<evidence type="ECO:0000256" key="4">
    <source>
        <dbReference type="ARBA" id="ARBA00005830"/>
    </source>
</evidence>
<dbReference type="EC" id="1.14.11.18" evidence="10"/>
<dbReference type="Proteomes" id="UP000663851">
    <property type="component" value="Unassembled WGS sequence"/>
</dbReference>
<dbReference type="Gene3D" id="2.60.120.620">
    <property type="entry name" value="q2cbj1_9rhob like domain"/>
    <property type="match status" value="1"/>
</dbReference>
<evidence type="ECO:0000256" key="5">
    <source>
        <dbReference type="ARBA" id="ARBA00022723"/>
    </source>
</evidence>
<dbReference type="GO" id="GO:0048244">
    <property type="term" value="F:phytanoyl-CoA dioxygenase activity"/>
    <property type="evidence" value="ECO:0007669"/>
    <property type="project" value="UniProtKB-EC"/>
</dbReference>
<organism evidence="13 16">
    <name type="scientific">Rotaria socialis</name>
    <dbReference type="NCBI Taxonomy" id="392032"/>
    <lineage>
        <taxon>Eukaryota</taxon>
        <taxon>Metazoa</taxon>
        <taxon>Spiralia</taxon>
        <taxon>Gnathifera</taxon>
        <taxon>Rotifera</taxon>
        <taxon>Eurotatoria</taxon>
        <taxon>Bdelloidea</taxon>
        <taxon>Philodinida</taxon>
        <taxon>Philodinidae</taxon>
        <taxon>Rotaria</taxon>
    </lineage>
</organism>
<evidence type="ECO:0000313" key="17">
    <source>
        <dbReference type="Proteomes" id="UP000663873"/>
    </source>
</evidence>
<dbReference type="SUPFAM" id="SSF51197">
    <property type="entry name" value="Clavaminate synthase-like"/>
    <property type="match status" value="1"/>
</dbReference>
<evidence type="ECO:0000313" key="14">
    <source>
        <dbReference type="EMBL" id="CAF4377153.1"/>
    </source>
</evidence>
<dbReference type="FunFam" id="2.60.120.620:FF:000012">
    <property type="entry name" value="Phytanoyl-CoA dioxygenase, peroxisomal"/>
    <property type="match status" value="1"/>
</dbReference>
<evidence type="ECO:0000256" key="12">
    <source>
        <dbReference type="ARBA" id="ARBA00034924"/>
    </source>
</evidence>
<dbReference type="EMBL" id="CAJOBO010001425">
    <property type="protein sequence ID" value="CAF4376795.1"/>
    <property type="molecule type" value="Genomic_DNA"/>
</dbReference>
<keyword evidence="8" id="KW-0560">Oxidoreductase</keyword>
<gene>
    <name evidence="13" type="ORF">HFQ381_LOCUS18446</name>
    <name evidence="15" type="ORF">QYT958_LOCUS11137</name>
    <name evidence="14" type="ORF">UJA718_LOCUS17496</name>
</gene>
<dbReference type="GO" id="GO:0001561">
    <property type="term" value="P:fatty acid alpha-oxidation"/>
    <property type="evidence" value="ECO:0007669"/>
    <property type="project" value="InterPro"/>
</dbReference>
<evidence type="ECO:0000256" key="6">
    <source>
        <dbReference type="ARBA" id="ARBA00022896"/>
    </source>
</evidence>